<sequence>MKICIYGAGAIGSYLGARLADGDSNVRLVARGPHLEAMRSSGLTLQEDGETRVVDVDCTSDPAEMDIQDFVILTLKTHSIAPAVDQIVPLLGPDTAIVTAQNGIPWWYFYGLPGPWKNHHLEAADPCGRIWNALGPERAIGSIVYPSCEIVAP</sequence>
<dbReference type="GO" id="GO:0005737">
    <property type="term" value="C:cytoplasm"/>
    <property type="evidence" value="ECO:0007669"/>
    <property type="project" value="TreeGrafter"/>
</dbReference>
<dbReference type="SUPFAM" id="SSF51735">
    <property type="entry name" value="NAD(P)-binding Rossmann-fold domains"/>
    <property type="match status" value="1"/>
</dbReference>
<dbReference type="InterPro" id="IPR013332">
    <property type="entry name" value="KPR_N"/>
</dbReference>
<organism evidence="2">
    <name type="scientific">marine metagenome</name>
    <dbReference type="NCBI Taxonomy" id="408172"/>
    <lineage>
        <taxon>unclassified sequences</taxon>
        <taxon>metagenomes</taxon>
        <taxon>ecological metagenomes</taxon>
    </lineage>
</organism>
<evidence type="ECO:0000259" key="1">
    <source>
        <dbReference type="Pfam" id="PF02558"/>
    </source>
</evidence>
<dbReference type="Gene3D" id="3.40.50.720">
    <property type="entry name" value="NAD(P)-binding Rossmann-like Domain"/>
    <property type="match status" value="1"/>
</dbReference>
<feature type="non-terminal residue" evidence="2">
    <location>
        <position position="153"/>
    </location>
</feature>
<name>A0A382NTY3_9ZZZZ</name>
<dbReference type="InterPro" id="IPR036291">
    <property type="entry name" value="NAD(P)-bd_dom_sf"/>
</dbReference>
<dbReference type="PANTHER" id="PTHR21708:SF45">
    <property type="entry name" value="2-DEHYDROPANTOATE 2-REDUCTASE"/>
    <property type="match status" value="1"/>
</dbReference>
<reference evidence="2" key="1">
    <citation type="submission" date="2018-05" db="EMBL/GenBank/DDBJ databases">
        <authorList>
            <person name="Lanie J.A."/>
            <person name="Ng W.-L."/>
            <person name="Kazmierczak K.M."/>
            <person name="Andrzejewski T.M."/>
            <person name="Davidsen T.M."/>
            <person name="Wayne K.J."/>
            <person name="Tettelin H."/>
            <person name="Glass J.I."/>
            <person name="Rusch D."/>
            <person name="Podicherti R."/>
            <person name="Tsui H.-C.T."/>
            <person name="Winkler M.E."/>
        </authorList>
    </citation>
    <scope>NUCLEOTIDE SEQUENCE</scope>
</reference>
<accession>A0A382NTY3</accession>
<evidence type="ECO:0000313" key="2">
    <source>
        <dbReference type="EMBL" id="SVC63847.1"/>
    </source>
</evidence>
<gene>
    <name evidence="2" type="ORF">METZ01_LOCUS316701</name>
</gene>
<dbReference type="PANTHER" id="PTHR21708">
    <property type="entry name" value="PROBABLE 2-DEHYDROPANTOATE 2-REDUCTASE"/>
    <property type="match status" value="1"/>
</dbReference>
<dbReference type="Pfam" id="PF02558">
    <property type="entry name" value="ApbA"/>
    <property type="match status" value="1"/>
</dbReference>
<protein>
    <recommendedName>
        <fullName evidence="1">Ketopantoate reductase N-terminal domain-containing protein</fullName>
    </recommendedName>
</protein>
<dbReference type="EMBL" id="UINC01102319">
    <property type="protein sequence ID" value="SVC63847.1"/>
    <property type="molecule type" value="Genomic_DNA"/>
</dbReference>
<dbReference type="AlphaFoldDB" id="A0A382NTY3"/>
<feature type="domain" description="Ketopantoate reductase N-terminal" evidence="1">
    <location>
        <begin position="3"/>
        <end position="104"/>
    </location>
</feature>
<proteinExistence type="predicted"/>
<dbReference type="InterPro" id="IPR051402">
    <property type="entry name" value="KPR-Related"/>
</dbReference>